<dbReference type="Proteomes" id="UP000677228">
    <property type="component" value="Unassembled WGS sequence"/>
</dbReference>
<dbReference type="AlphaFoldDB" id="A0A8S2DCK7"/>
<organism evidence="1 3">
    <name type="scientific">Didymodactylos carnosus</name>
    <dbReference type="NCBI Taxonomy" id="1234261"/>
    <lineage>
        <taxon>Eukaryota</taxon>
        <taxon>Metazoa</taxon>
        <taxon>Spiralia</taxon>
        <taxon>Gnathifera</taxon>
        <taxon>Rotifera</taxon>
        <taxon>Eurotatoria</taxon>
        <taxon>Bdelloidea</taxon>
        <taxon>Philodinida</taxon>
        <taxon>Philodinidae</taxon>
        <taxon>Didymodactylos</taxon>
    </lineage>
</organism>
<reference evidence="1" key="1">
    <citation type="submission" date="2021-02" db="EMBL/GenBank/DDBJ databases">
        <authorList>
            <person name="Nowell W R."/>
        </authorList>
    </citation>
    <scope>NUCLEOTIDE SEQUENCE</scope>
</reference>
<proteinExistence type="predicted"/>
<dbReference type="EMBL" id="CAJNOK010002482">
    <property type="protein sequence ID" value="CAF0862004.1"/>
    <property type="molecule type" value="Genomic_DNA"/>
</dbReference>
<gene>
    <name evidence="1" type="ORF">OVA965_LOCUS7684</name>
    <name evidence="2" type="ORF">TMI583_LOCUS7679</name>
</gene>
<feature type="non-terminal residue" evidence="1">
    <location>
        <position position="1"/>
    </location>
</feature>
<protein>
    <submittedName>
        <fullName evidence="1">Uncharacterized protein</fullName>
    </submittedName>
</protein>
<dbReference type="Proteomes" id="UP000682733">
    <property type="component" value="Unassembled WGS sequence"/>
</dbReference>
<dbReference type="EMBL" id="CAJOBA010002482">
    <property type="protein sequence ID" value="CAF3646805.1"/>
    <property type="molecule type" value="Genomic_DNA"/>
</dbReference>
<evidence type="ECO:0000313" key="1">
    <source>
        <dbReference type="EMBL" id="CAF0862004.1"/>
    </source>
</evidence>
<evidence type="ECO:0000313" key="2">
    <source>
        <dbReference type="EMBL" id="CAF3646805.1"/>
    </source>
</evidence>
<accession>A0A8S2DCK7</accession>
<evidence type="ECO:0000313" key="3">
    <source>
        <dbReference type="Proteomes" id="UP000677228"/>
    </source>
</evidence>
<sequence length="28" mass="3297">FGSQLQNFRARSGRVRSDLVDPFRFLIN</sequence>
<comment type="caution">
    <text evidence="1">The sequence shown here is derived from an EMBL/GenBank/DDBJ whole genome shotgun (WGS) entry which is preliminary data.</text>
</comment>
<name>A0A8S2DCK7_9BILA</name>